<evidence type="ECO:0000313" key="2">
    <source>
        <dbReference type="EMBL" id="RDX81694.1"/>
    </source>
</evidence>
<name>A0A371FTP8_MUCPR</name>
<organism evidence="2 3">
    <name type="scientific">Mucuna pruriens</name>
    <name type="common">Velvet bean</name>
    <name type="synonym">Dolichos pruriens</name>
    <dbReference type="NCBI Taxonomy" id="157652"/>
    <lineage>
        <taxon>Eukaryota</taxon>
        <taxon>Viridiplantae</taxon>
        <taxon>Streptophyta</taxon>
        <taxon>Embryophyta</taxon>
        <taxon>Tracheophyta</taxon>
        <taxon>Spermatophyta</taxon>
        <taxon>Magnoliopsida</taxon>
        <taxon>eudicotyledons</taxon>
        <taxon>Gunneridae</taxon>
        <taxon>Pentapetalae</taxon>
        <taxon>rosids</taxon>
        <taxon>fabids</taxon>
        <taxon>Fabales</taxon>
        <taxon>Fabaceae</taxon>
        <taxon>Papilionoideae</taxon>
        <taxon>50 kb inversion clade</taxon>
        <taxon>NPAAA clade</taxon>
        <taxon>indigoferoid/millettioid clade</taxon>
        <taxon>Phaseoleae</taxon>
        <taxon>Mucuna</taxon>
    </lineage>
</organism>
<evidence type="ECO:0000259" key="1">
    <source>
        <dbReference type="Pfam" id="PF04937"/>
    </source>
</evidence>
<dbReference type="InterPro" id="IPR007021">
    <property type="entry name" value="DUF659"/>
</dbReference>
<dbReference type="SUPFAM" id="SSF53098">
    <property type="entry name" value="Ribonuclease H-like"/>
    <property type="match status" value="1"/>
</dbReference>
<feature type="domain" description="DUF659" evidence="1">
    <location>
        <begin position="2"/>
        <end position="46"/>
    </location>
</feature>
<dbReference type="OrthoDB" id="2442898at2759"/>
<keyword evidence="3" id="KW-1185">Reference proteome</keyword>
<dbReference type="Proteomes" id="UP000257109">
    <property type="component" value="Unassembled WGS sequence"/>
</dbReference>
<dbReference type="PANTHER" id="PTHR32166:SF74">
    <property type="entry name" value="OS05G0256350 PROTEIN"/>
    <property type="match status" value="1"/>
</dbReference>
<gene>
    <name evidence="2" type="ORF">CR513_37594</name>
</gene>
<dbReference type="AlphaFoldDB" id="A0A371FTP8"/>
<dbReference type="STRING" id="157652.A0A371FTP8"/>
<dbReference type="EMBL" id="QJKJ01007851">
    <property type="protein sequence ID" value="RDX81694.1"/>
    <property type="molecule type" value="Genomic_DNA"/>
</dbReference>
<evidence type="ECO:0000313" key="3">
    <source>
        <dbReference type="Proteomes" id="UP000257109"/>
    </source>
</evidence>
<reference evidence="2" key="1">
    <citation type="submission" date="2018-05" db="EMBL/GenBank/DDBJ databases">
        <title>Draft genome of Mucuna pruriens seed.</title>
        <authorList>
            <person name="Nnadi N.E."/>
            <person name="Vos R."/>
            <person name="Hasami M.H."/>
            <person name="Devisetty U.K."/>
            <person name="Aguiy J.C."/>
        </authorList>
    </citation>
    <scope>NUCLEOTIDE SEQUENCE [LARGE SCALE GENOMIC DNA]</scope>
    <source>
        <strain evidence="2">JCA_2017</strain>
    </source>
</reference>
<comment type="caution">
    <text evidence="2">The sequence shown here is derived from an EMBL/GenBank/DDBJ whole genome shotgun (WGS) entry which is preliminary data.</text>
</comment>
<dbReference type="Pfam" id="PF04937">
    <property type="entry name" value="DUF659"/>
    <property type="match status" value="1"/>
</dbReference>
<protein>
    <recommendedName>
        <fullName evidence="1">DUF659 domain-containing protein</fullName>
    </recommendedName>
</protein>
<proteinExistence type="predicted"/>
<dbReference type="InterPro" id="IPR012337">
    <property type="entry name" value="RNaseH-like_sf"/>
</dbReference>
<dbReference type="PANTHER" id="PTHR32166">
    <property type="entry name" value="OSJNBA0013A04.12 PROTEIN"/>
    <property type="match status" value="1"/>
</dbReference>
<sequence length="299" mass="33554">MKYGCSIMLDGWTDRKIRMLINFLVNYSLGTMFVKSIDASEFMKTGAKSKLLLTPHAAHCLDLILEDIGKIAKVKKVIQRGIKLVGYIYKHSLALNIRPTFSQCHFFPSERHSAATSTTIFLATDPTNKNLLFPSNCVPSTKKLDKSNYATWASNIMLWISDQEYTNHITNTINYVTAPDMSLSPLSIHPSNKFSNLMSHVSVWSKACTLCTNDTQHFYGVCHDLMTLIAPQKLDGPMSAYIGRACATLHDLDELLPPTTTNPAETKRNLKMATPSCFLSFMACLQSILLSMTKFWDHL</sequence>
<feature type="non-terminal residue" evidence="2">
    <location>
        <position position="1"/>
    </location>
</feature>
<accession>A0A371FTP8</accession>